<protein>
    <submittedName>
        <fullName evidence="1">Uncharacterized protein</fullName>
    </submittedName>
</protein>
<name>A0A8S5T4K9_9CAUD</name>
<evidence type="ECO:0000313" key="1">
    <source>
        <dbReference type="EMBL" id="DAF57947.1"/>
    </source>
</evidence>
<sequence length="68" mass="7776">MILTINDTVMENERKVLAELMDKVKEAKEVLGVDVIVTLGGVYHPREVRVLPGKMEFYNTKPLCDEQE</sequence>
<organism evidence="1">
    <name type="scientific">Siphoviridae sp. ctfbh2</name>
    <dbReference type="NCBI Taxonomy" id="2827909"/>
    <lineage>
        <taxon>Viruses</taxon>
        <taxon>Duplodnaviria</taxon>
        <taxon>Heunggongvirae</taxon>
        <taxon>Uroviricota</taxon>
        <taxon>Caudoviricetes</taxon>
    </lineage>
</organism>
<reference evidence="1" key="1">
    <citation type="journal article" date="2021" name="Proc. Natl. Acad. Sci. U.S.A.">
        <title>A Catalog of Tens of Thousands of Viruses from Human Metagenomes Reveals Hidden Associations with Chronic Diseases.</title>
        <authorList>
            <person name="Tisza M.J."/>
            <person name="Buck C.B."/>
        </authorList>
    </citation>
    <scope>NUCLEOTIDE SEQUENCE</scope>
    <source>
        <strain evidence="1">Ctfbh2</strain>
    </source>
</reference>
<proteinExistence type="predicted"/>
<dbReference type="EMBL" id="BK032744">
    <property type="protein sequence ID" value="DAF57947.1"/>
    <property type="molecule type" value="Genomic_DNA"/>
</dbReference>
<accession>A0A8S5T4K9</accession>